<protein>
    <recommendedName>
        <fullName evidence="4">Secreted protein</fullName>
    </recommendedName>
</protein>
<evidence type="ECO:0000256" key="1">
    <source>
        <dbReference type="SAM" id="SignalP"/>
    </source>
</evidence>
<dbReference type="KEGG" id="tps:THAPSDRAFT_2343"/>
<evidence type="ECO:0008006" key="4">
    <source>
        <dbReference type="Google" id="ProtNLM"/>
    </source>
</evidence>
<reference evidence="2 3" key="1">
    <citation type="journal article" date="2004" name="Science">
        <title>The genome of the diatom Thalassiosira pseudonana: ecology, evolution, and metabolism.</title>
        <authorList>
            <person name="Armbrust E.V."/>
            <person name="Berges J.A."/>
            <person name="Bowler C."/>
            <person name="Green B.R."/>
            <person name="Martinez D."/>
            <person name="Putnam N.H."/>
            <person name="Zhou S."/>
            <person name="Allen A.E."/>
            <person name="Apt K.E."/>
            <person name="Bechner M."/>
            <person name="Brzezinski M.A."/>
            <person name="Chaal B.K."/>
            <person name="Chiovitti A."/>
            <person name="Davis A.K."/>
            <person name="Demarest M.S."/>
            <person name="Detter J.C."/>
            <person name="Glavina T."/>
            <person name="Goodstein D."/>
            <person name="Hadi M.Z."/>
            <person name="Hellsten U."/>
            <person name="Hildebrand M."/>
            <person name="Jenkins B.D."/>
            <person name="Jurka J."/>
            <person name="Kapitonov V.V."/>
            <person name="Kroger N."/>
            <person name="Lau W.W."/>
            <person name="Lane T.W."/>
            <person name="Larimer F.W."/>
            <person name="Lippmeier J.C."/>
            <person name="Lucas S."/>
            <person name="Medina M."/>
            <person name="Montsant A."/>
            <person name="Obornik M."/>
            <person name="Parker M.S."/>
            <person name="Palenik B."/>
            <person name="Pazour G.J."/>
            <person name="Richardson P.M."/>
            <person name="Rynearson T.A."/>
            <person name="Saito M.A."/>
            <person name="Schwartz D.C."/>
            <person name="Thamatrakoln K."/>
            <person name="Valentin K."/>
            <person name="Vardi A."/>
            <person name="Wilkerson F.P."/>
            <person name="Rokhsar D.S."/>
        </authorList>
    </citation>
    <scope>NUCLEOTIDE SEQUENCE [LARGE SCALE GENOMIC DNA]</scope>
    <source>
        <strain evidence="2 3">CCMP1335</strain>
    </source>
</reference>
<keyword evidence="1" id="KW-0732">Signal</keyword>
<dbReference type="OMA" id="IRICTIT"/>
<dbReference type="HOGENOM" id="CLU_1021132_0_0_1"/>
<dbReference type="eggNOG" id="ENOG502S41X">
    <property type="taxonomic scope" value="Eukaryota"/>
</dbReference>
<dbReference type="GeneID" id="7446515"/>
<dbReference type="EMBL" id="CM000639">
    <property type="protein sequence ID" value="EED95212.1"/>
    <property type="molecule type" value="Genomic_DNA"/>
</dbReference>
<organism evidence="2 3">
    <name type="scientific">Thalassiosira pseudonana</name>
    <name type="common">Marine diatom</name>
    <name type="synonym">Cyclotella nana</name>
    <dbReference type="NCBI Taxonomy" id="35128"/>
    <lineage>
        <taxon>Eukaryota</taxon>
        <taxon>Sar</taxon>
        <taxon>Stramenopiles</taxon>
        <taxon>Ochrophyta</taxon>
        <taxon>Bacillariophyta</taxon>
        <taxon>Coscinodiscophyceae</taxon>
        <taxon>Thalassiosirophycidae</taxon>
        <taxon>Thalassiosirales</taxon>
        <taxon>Thalassiosiraceae</taxon>
        <taxon>Thalassiosira</taxon>
    </lineage>
</organism>
<dbReference type="Proteomes" id="UP000001449">
    <property type="component" value="Chromosome 2"/>
</dbReference>
<dbReference type="RefSeq" id="XP_002287769.1">
    <property type="nucleotide sequence ID" value="XM_002287733.1"/>
</dbReference>
<dbReference type="PaxDb" id="35128-Thaps2343"/>
<reference evidence="2 3" key="2">
    <citation type="journal article" date="2008" name="Nature">
        <title>The Phaeodactylum genome reveals the evolutionary history of diatom genomes.</title>
        <authorList>
            <person name="Bowler C."/>
            <person name="Allen A.E."/>
            <person name="Badger J.H."/>
            <person name="Grimwood J."/>
            <person name="Jabbari K."/>
            <person name="Kuo A."/>
            <person name="Maheswari U."/>
            <person name="Martens C."/>
            <person name="Maumus F."/>
            <person name="Otillar R.P."/>
            <person name="Rayko E."/>
            <person name="Salamov A."/>
            <person name="Vandepoele K."/>
            <person name="Beszteri B."/>
            <person name="Gruber A."/>
            <person name="Heijde M."/>
            <person name="Katinka M."/>
            <person name="Mock T."/>
            <person name="Valentin K."/>
            <person name="Verret F."/>
            <person name="Berges J.A."/>
            <person name="Brownlee C."/>
            <person name="Cadoret J.P."/>
            <person name="Chiovitti A."/>
            <person name="Choi C.J."/>
            <person name="Coesel S."/>
            <person name="De Martino A."/>
            <person name="Detter J.C."/>
            <person name="Durkin C."/>
            <person name="Falciatore A."/>
            <person name="Fournet J."/>
            <person name="Haruta M."/>
            <person name="Huysman M.J."/>
            <person name="Jenkins B.D."/>
            <person name="Jiroutova K."/>
            <person name="Jorgensen R.E."/>
            <person name="Joubert Y."/>
            <person name="Kaplan A."/>
            <person name="Kroger N."/>
            <person name="Kroth P.G."/>
            <person name="La Roche J."/>
            <person name="Lindquist E."/>
            <person name="Lommer M."/>
            <person name="Martin-Jezequel V."/>
            <person name="Lopez P.J."/>
            <person name="Lucas S."/>
            <person name="Mangogna M."/>
            <person name="McGinnis K."/>
            <person name="Medlin L.K."/>
            <person name="Montsant A."/>
            <person name="Oudot-Le Secq M.P."/>
            <person name="Napoli C."/>
            <person name="Obornik M."/>
            <person name="Parker M.S."/>
            <person name="Petit J.L."/>
            <person name="Porcel B.M."/>
            <person name="Poulsen N."/>
            <person name="Robison M."/>
            <person name="Rychlewski L."/>
            <person name="Rynearson T.A."/>
            <person name="Schmutz J."/>
            <person name="Shapiro H."/>
            <person name="Siaut M."/>
            <person name="Stanley M."/>
            <person name="Sussman M.R."/>
            <person name="Taylor A.R."/>
            <person name="Vardi A."/>
            <person name="von Dassow P."/>
            <person name="Vyverman W."/>
            <person name="Willis A."/>
            <person name="Wyrwicz L.S."/>
            <person name="Rokhsar D.S."/>
            <person name="Weissenbach J."/>
            <person name="Armbrust E.V."/>
            <person name="Green B.R."/>
            <person name="Van de Peer Y."/>
            <person name="Grigoriev I.V."/>
        </authorList>
    </citation>
    <scope>NUCLEOTIDE SEQUENCE [LARGE SCALE GENOMIC DNA]</scope>
    <source>
        <strain evidence="2 3">CCMP1335</strain>
    </source>
</reference>
<gene>
    <name evidence="2" type="ORF">THAPSDRAFT_2343</name>
</gene>
<dbReference type="AlphaFoldDB" id="B8BU34"/>
<feature type="signal peptide" evidence="1">
    <location>
        <begin position="1"/>
        <end position="17"/>
    </location>
</feature>
<proteinExistence type="predicted"/>
<keyword evidence="3" id="KW-1185">Reference proteome</keyword>
<evidence type="ECO:0000313" key="2">
    <source>
        <dbReference type="EMBL" id="EED95212.1"/>
    </source>
</evidence>
<evidence type="ECO:0000313" key="3">
    <source>
        <dbReference type="Proteomes" id="UP000001449"/>
    </source>
</evidence>
<sequence length="273" mass="29280">MKLAACATFLLAAGSNAFAPGAGNTRSTDEEYRNLQFCRFGGRFSRCDASIVANSVLGTMHCLTIRICTITLHLVKLTIALNAEKGVSTRIGFLQTSVATIGASLTLLPGQANAAKYGGFGAGSPEVVDPKDAIIDEDILKSDSVQKGLAAVRGYQQSVVDMKSALASDSQADIGPKIRKDFDFSVIRTDLNAINAALDEDTQRGTDRIVRAILQDITELEVAQKQKAGVPRSDKRLKTVCGKLDKLEKSFRKIANVIIKYGDILSSNVACRH</sequence>
<accession>B8BU34</accession>
<dbReference type="InParanoid" id="B8BU34"/>
<feature type="chain" id="PRO_5002865949" description="Secreted protein" evidence="1">
    <location>
        <begin position="18"/>
        <end position="273"/>
    </location>
</feature>
<name>B8BU34_THAPS</name>